<dbReference type="InterPro" id="IPR050274">
    <property type="entry name" value="Nuclear_hormone_rcpt_NR2"/>
</dbReference>
<keyword evidence="3 11" id="KW-0479">Metal-binding</keyword>
<evidence type="ECO:0000256" key="12">
    <source>
        <dbReference type="SAM" id="MobiDB-lite"/>
    </source>
</evidence>
<dbReference type="PROSITE" id="PS51843">
    <property type="entry name" value="NR_LBD"/>
    <property type="match status" value="1"/>
</dbReference>
<keyword evidence="7 11" id="KW-0238">DNA-binding</keyword>
<dbReference type="FunFam" id="3.30.50.10:FF:000006">
    <property type="entry name" value="Nuclear receptor subfamily 5 group A member"/>
    <property type="match status" value="1"/>
</dbReference>
<evidence type="ECO:0000313" key="16">
    <source>
        <dbReference type="WBParaSite" id="PSAMB.scaffold2277size24175.g17205.t1"/>
    </source>
</evidence>
<dbReference type="GO" id="GO:0008270">
    <property type="term" value="F:zinc ion binding"/>
    <property type="evidence" value="ECO:0007669"/>
    <property type="project" value="UniProtKB-KW"/>
</dbReference>
<dbReference type="GO" id="GO:0003700">
    <property type="term" value="F:DNA-binding transcription factor activity"/>
    <property type="evidence" value="ECO:0007669"/>
    <property type="project" value="InterPro"/>
</dbReference>
<dbReference type="SUPFAM" id="SSF57716">
    <property type="entry name" value="Glucocorticoid receptor-like (DNA-binding domain)"/>
    <property type="match status" value="1"/>
</dbReference>
<evidence type="ECO:0000256" key="11">
    <source>
        <dbReference type="RuleBase" id="RU004334"/>
    </source>
</evidence>
<dbReference type="PROSITE" id="PS51030">
    <property type="entry name" value="NUCLEAR_REC_DBD_2"/>
    <property type="match status" value="1"/>
</dbReference>
<evidence type="ECO:0000256" key="9">
    <source>
        <dbReference type="ARBA" id="ARBA00023170"/>
    </source>
</evidence>
<dbReference type="SMART" id="SM00430">
    <property type="entry name" value="HOLI"/>
    <property type="match status" value="1"/>
</dbReference>
<keyword evidence="10 11" id="KW-0539">Nucleus</keyword>
<dbReference type="FunFam" id="1.10.565.10:FF:000003">
    <property type="entry name" value="Coup transcription factor 2 isoform 1"/>
    <property type="match status" value="1"/>
</dbReference>
<feature type="compositionally biased region" description="Low complexity" evidence="12">
    <location>
        <begin position="70"/>
        <end position="85"/>
    </location>
</feature>
<dbReference type="InterPro" id="IPR035500">
    <property type="entry name" value="NHR-like_dom_sf"/>
</dbReference>
<feature type="compositionally biased region" description="Basic and acidic residues" evidence="12">
    <location>
        <begin position="18"/>
        <end position="30"/>
    </location>
</feature>
<feature type="compositionally biased region" description="Polar residues" evidence="12">
    <location>
        <begin position="1"/>
        <end position="15"/>
    </location>
</feature>
<name>A0A914VQR9_9BILA</name>
<dbReference type="SUPFAM" id="SSF48508">
    <property type="entry name" value="Nuclear receptor ligand-binding domain"/>
    <property type="match status" value="1"/>
</dbReference>
<dbReference type="GO" id="GO:0006357">
    <property type="term" value="P:regulation of transcription by RNA polymerase II"/>
    <property type="evidence" value="ECO:0007669"/>
    <property type="project" value="UniProtKB-ARBA"/>
</dbReference>
<dbReference type="SMART" id="SM00399">
    <property type="entry name" value="ZnF_C4"/>
    <property type="match status" value="1"/>
</dbReference>
<keyword evidence="4 11" id="KW-0863">Zinc-finger</keyword>
<comment type="similarity">
    <text evidence="2 11">Belongs to the nuclear hormone receptor family.</text>
</comment>
<evidence type="ECO:0000256" key="4">
    <source>
        <dbReference type="ARBA" id="ARBA00022771"/>
    </source>
</evidence>
<proteinExistence type="inferred from homology"/>
<keyword evidence="8 11" id="KW-0804">Transcription</keyword>
<evidence type="ECO:0000259" key="14">
    <source>
        <dbReference type="PROSITE" id="PS51843"/>
    </source>
</evidence>
<evidence type="ECO:0000256" key="2">
    <source>
        <dbReference type="ARBA" id="ARBA00005993"/>
    </source>
</evidence>
<dbReference type="Gene3D" id="1.10.565.10">
    <property type="entry name" value="Retinoid X Receptor"/>
    <property type="match status" value="1"/>
</dbReference>
<dbReference type="AlphaFoldDB" id="A0A914VQR9"/>
<dbReference type="PANTHER" id="PTHR24083">
    <property type="entry name" value="NUCLEAR HORMONE RECEPTOR"/>
    <property type="match status" value="1"/>
</dbReference>
<dbReference type="InterPro" id="IPR001723">
    <property type="entry name" value="Nuclear_hrmn_rcpt"/>
</dbReference>
<dbReference type="CDD" id="cd06948">
    <property type="entry name" value="NR_LBD_COUP-TF"/>
    <property type="match status" value="1"/>
</dbReference>
<dbReference type="CDD" id="cd06958">
    <property type="entry name" value="NR_DBD_COUP_TF"/>
    <property type="match status" value="1"/>
</dbReference>
<evidence type="ECO:0000256" key="10">
    <source>
        <dbReference type="ARBA" id="ARBA00023242"/>
    </source>
</evidence>
<keyword evidence="5 11" id="KW-0862">Zinc</keyword>
<dbReference type="Pfam" id="PF00105">
    <property type="entry name" value="zf-C4"/>
    <property type="match status" value="1"/>
</dbReference>
<organism evidence="15 16">
    <name type="scientific">Plectus sambesii</name>
    <dbReference type="NCBI Taxonomy" id="2011161"/>
    <lineage>
        <taxon>Eukaryota</taxon>
        <taxon>Metazoa</taxon>
        <taxon>Ecdysozoa</taxon>
        <taxon>Nematoda</taxon>
        <taxon>Chromadorea</taxon>
        <taxon>Plectida</taxon>
        <taxon>Plectina</taxon>
        <taxon>Plectoidea</taxon>
        <taxon>Plectidae</taxon>
        <taxon>Plectus</taxon>
    </lineage>
</organism>
<dbReference type="WBParaSite" id="PSAMB.scaffold2277size24175.g17205.t1">
    <property type="protein sequence ID" value="PSAMB.scaffold2277size24175.g17205.t1"/>
    <property type="gene ID" value="PSAMB.scaffold2277size24175.g17205"/>
</dbReference>
<evidence type="ECO:0000256" key="5">
    <source>
        <dbReference type="ARBA" id="ARBA00022833"/>
    </source>
</evidence>
<dbReference type="PRINTS" id="PR00047">
    <property type="entry name" value="STROIDFINGER"/>
</dbReference>
<evidence type="ECO:0000256" key="1">
    <source>
        <dbReference type="ARBA" id="ARBA00004123"/>
    </source>
</evidence>
<dbReference type="InterPro" id="IPR000536">
    <property type="entry name" value="Nucl_hrmn_rcpt_lig-bd"/>
</dbReference>
<feature type="compositionally biased region" description="Polar residues" evidence="12">
    <location>
        <begin position="35"/>
        <end position="69"/>
    </location>
</feature>
<evidence type="ECO:0000256" key="3">
    <source>
        <dbReference type="ARBA" id="ARBA00022723"/>
    </source>
</evidence>
<feature type="domain" description="NR LBD" evidence="14">
    <location>
        <begin position="215"/>
        <end position="441"/>
    </location>
</feature>
<keyword evidence="9 11" id="KW-0675">Receptor</keyword>
<keyword evidence="15" id="KW-1185">Reference proteome</keyword>
<dbReference type="Gene3D" id="3.30.50.10">
    <property type="entry name" value="Erythroid Transcription Factor GATA-1, subunit A"/>
    <property type="match status" value="1"/>
</dbReference>
<evidence type="ECO:0000256" key="8">
    <source>
        <dbReference type="ARBA" id="ARBA00023163"/>
    </source>
</evidence>
<dbReference type="InterPro" id="IPR013088">
    <property type="entry name" value="Znf_NHR/GATA"/>
</dbReference>
<dbReference type="Pfam" id="PF00104">
    <property type="entry name" value="Hormone_recep"/>
    <property type="match status" value="1"/>
</dbReference>
<evidence type="ECO:0000259" key="13">
    <source>
        <dbReference type="PROSITE" id="PS51030"/>
    </source>
</evidence>
<evidence type="ECO:0000256" key="7">
    <source>
        <dbReference type="ARBA" id="ARBA00023125"/>
    </source>
</evidence>
<sequence>MAGATTAVSPWQESSLLRVKEPWGDDHLPKETSVPVVSSSWMDTQKTIVSQSSVTPVQVESQQVTAADTSVQDSPSPSGASSTDGSGSGQGCGQSNHGDGPSAEVDKTAGVGQECVVCGDKSSGKHYGQITCEGCKSFFKRSVRRSLNYTCRGNKNCPVDIHHRNQCQYCRLKKCMKQGMRKEAVQRGRIPPAMHPYASALMFSSGDAFVASHAYLSSFISHLMRAEPYPLSRFGAGVAQTGSVMGIDNICELAARLLFSAVEWTRNIPFFPELQVADQVALLRTTWSELFVLNAAQCGMPVHAAPLLAAAGLHSSPMAADRVVAFMDHIRIFQGQVERLKSLHVDSAEYSCLKAIVLFTTDACGLTEVARVEALQEKVQCALEEYCRAQYPQQPNRFGRLLLRLPSLRSISSSVIEQLFFVRLVGKTPIETLIRDMLLSGSAFTWPYTAAAASVNVG</sequence>
<feature type="domain" description="Nuclear receptor" evidence="13">
    <location>
        <begin position="112"/>
        <end position="187"/>
    </location>
</feature>
<keyword evidence="6 11" id="KW-0805">Transcription regulation</keyword>
<feature type="region of interest" description="Disordered" evidence="12">
    <location>
        <begin position="1"/>
        <end position="105"/>
    </location>
</feature>
<dbReference type="PRINTS" id="PR00398">
    <property type="entry name" value="STRDHORMONER"/>
</dbReference>
<comment type="subcellular location">
    <subcellularLocation>
        <location evidence="1 11">Nucleus</location>
    </subcellularLocation>
</comment>
<dbReference type="PROSITE" id="PS00031">
    <property type="entry name" value="NUCLEAR_REC_DBD_1"/>
    <property type="match status" value="1"/>
</dbReference>
<evidence type="ECO:0000256" key="6">
    <source>
        <dbReference type="ARBA" id="ARBA00023015"/>
    </source>
</evidence>
<reference evidence="16" key="1">
    <citation type="submission" date="2022-11" db="UniProtKB">
        <authorList>
            <consortium name="WormBaseParasite"/>
        </authorList>
    </citation>
    <scope>IDENTIFICATION</scope>
</reference>
<dbReference type="InterPro" id="IPR001628">
    <property type="entry name" value="Znf_hrmn_rcpt"/>
</dbReference>
<dbReference type="GO" id="GO:0043565">
    <property type="term" value="F:sequence-specific DNA binding"/>
    <property type="evidence" value="ECO:0007669"/>
    <property type="project" value="InterPro"/>
</dbReference>
<accession>A0A914VQR9</accession>
<dbReference type="GO" id="GO:0005634">
    <property type="term" value="C:nucleus"/>
    <property type="evidence" value="ECO:0007669"/>
    <property type="project" value="UniProtKB-SubCell"/>
</dbReference>
<dbReference type="Proteomes" id="UP000887566">
    <property type="component" value="Unplaced"/>
</dbReference>
<evidence type="ECO:0000313" key="15">
    <source>
        <dbReference type="Proteomes" id="UP000887566"/>
    </source>
</evidence>
<dbReference type="PRINTS" id="PR01282">
    <property type="entry name" value="COUPTNFACTOR"/>
</dbReference>
<protein>
    <submittedName>
        <fullName evidence="16">Uncharacterized protein</fullName>
    </submittedName>
</protein>